<dbReference type="InterPro" id="IPR027417">
    <property type="entry name" value="P-loop_NTPase"/>
</dbReference>
<sequence length="197" mass="21493">MVSATSTPRADPALPATVTRSAKLVVAGPLGVGKTTFIGSISEIPPLRTEEPMTRAGEAVDDLTLTPDKRETTVAMDFGRLRLSSSLVLYLFGAPGQQRFHYLWPTLTTGAIGALLVVDTRRLDLAFDTLTRLEDDGLKFCVAVNRFPDSPQVPDEEVREALDLPAEVPLVTCDARRPEDCRRALITLVQHVHSELT</sequence>
<accession>A0ABV4CPA8</accession>
<dbReference type="EMBL" id="JBGEHV010000070">
    <property type="protein sequence ID" value="MEY8042931.1"/>
    <property type="molecule type" value="Genomic_DNA"/>
</dbReference>
<dbReference type="Gene3D" id="3.40.50.300">
    <property type="entry name" value="P-loop containing nucleotide triphosphate hydrolases"/>
    <property type="match status" value="1"/>
</dbReference>
<dbReference type="InterPro" id="IPR004130">
    <property type="entry name" value="Gpn"/>
</dbReference>
<comment type="similarity">
    <text evidence="1">Belongs to the GPN-loop GTPase family.</text>
</comment>
<organism evidence="5 6">
    <name type="scientific">Saccharopolyspora cebuensis</name>
    <dbReference type="NCBI Taxonomy" id="418759"/>
    <lineage>
        <taxon>Bacteria</taxon>
        <taxon>Bacillati</taxon>
        <taxon>Actinomycetota</taxon>
        <taxon>Actinomycetes</taxon>
        <taxon>Pseudonocardiales</taxon>
        <taxon>Pseudonocardiaceae</taxon>
        <taxon>Saccharopolyspora</taxon>
    </lineage>
</organism>
<evidence type="ECO:0000256" key="3">
    <source>
        <dbReference type="ARBA" id="ARBA00022801"/>
    </source>
</evidence>
<protein>
    <submittedName>
        <fullName evidence="5">ATP/GTP-binding protein</fullName>
    </submittedName>
</protein>
<keyword evidence="3" id="KW-0378">Hydrolase</keyword>
<dbReference type="CDD" id="cd00882">
    <property type="entry name" value="Ras_like_GTPase"/>
    <property type="match status" value="1"/>
</dbReference>
<evidence type="ECO:0000313" key="6">
    <source>
        <dbReference type="Proteomes" id="UP001564626"/>
    </source>
</evidence>
<evidence type="ECO:0000256" key="1">
    <source>
        <dbReference type="ARBA" id="ARBA00005290"/>
    </source>
</evidence>
<dbReference type="Pfam" id="PF03029">
    <property type="entry name" value="ATP_bind_1"/>
    <property type="match status" value="1"/>
</dbReference>
<proteinExistence type="inferred from homology"/>
<keyword evidence="2" id="KW-0547">Nucleotide-binding</keyword>
<keyword evidence="4" id="KW-0342">GTP-binding</keyword>
<dbReference type="RefSeq" id="WP_345364041.1">
    <property type="nucleotide sequence ID" value="NZ_BAABII010000010.1"/>
</dbReference>
<evidence type="ECO:0000256" key="4">
    <source>
        <dbReference type="ARBA" id="ARBA00023134"/>
    </source>
</evidence>
<dbReference type="PANTHER" id="PTHR42708:SF1">
    <property type="entry name" value="GLIDING MOTILITY PROTEIN MGLA"/>
    <property type="match status" value="1"/>
</dbReference>
<dbReference type="PANTHER" id="PTHR42708">
    <property type="entry name" value="ATP/GTP-BINDING PROTEIN-RELATED"/>
    <property type="match status" value="1"/>
</dbReference>
<keyword evidence="6" id="KW-1185">Reference proteome</keyword>
<evidence type="ECO:0000313" key="5">
    <source>
        <dbReference type="EMBL" id="MEY8042931.1"/>
    </source>
</evidence>
<reference evidence="5 6" key="1">
    <citation type="submission" date="2024-08" db="EMBL/GenBank/DDBJ databases">
        <title>Genome mining of Saccharopolyspora cebuensis PGLac3 from Nigerian medicinal plant.</title>
        <authorList>
            <person name="Ezeobiora C.E."/>
            <person name="Igbokwe N.H."/>
            <person name="Amin D.H."/>
            <person name="Mendie U.E."/>
        </authorList>
    </citation>
    <scope>NUCLEOTIDE SEQUENCE [LARGE SCALE GENOMIC DNA]</scope>
    <source>
        <strain evidence="5 6">PGLac3</strain>
    </source>
</reference>
<comment type="caution">
    <text evidence="5">The sequence shown here is derived from an EMBL/GenBank/DDBJ whole genome shotgun (WGS) entry which is preliminary data.</text>
</comment>
<gene>
    <name evidence="5" type="ORF">AB8O55_26285</name>
</gene>
<name>A0ABV4CPA8_9PSEU</name>
<dbReference type="InterPro" id="IPR052705">
    <property type="entry name" value="Gliding_Motility_GTPase"/>
</dbReference>
<dbReference type="Proteomes" id="UP001564626">
    <property type="component" value="Unassembled WGS sequence"/>
</dbReference>
<evidence type="ECO:0000256" key="2">
    <source>
        <dbReference type="ARBA" id="ARBA00022741"/>
    </source>
</evidence>
<dbReference type="SUPFAM" id="SSF52540">
    <property type="entry name" value="P-loop containing nucleoside triphosphate hydrolases"/>
    <property type="match status" value="1"/>
</dbReference>